<protein>
    <submittedName>
        <fullName evidence="3">Uncharacterized protein</fullName>
    </submittedName>
</protein>
<gene>
    <name evidence="2" type="ORF">VFPBJ_06847</name>
    <name evidence="3" type="ORF">VFPFJ_02692</name>
</gene>
<dbReference type="EMBL" id="LSBH01000005">
    <property type="protein sequence ID" value="OAQ78726.1"/>
    <property type="molecule type" value="Genomic_DNA"/>
</dbReference>
<name>A0A179HVW5_PURLI</name>
<dbReference type="AlphaFoldDB" id="A0A179HVW5"/>
<proteinExistence type="predicted"/>
<feature type="region of interest" description="Disordered" evidence="1">
    <location>
        <begin position="57"/>
        <end position="82"/>
    </location>
</feature>
<dbReference type="EMBL" id="LSBI01000002">
    <property type="protein sequence ID" value="OAQ93530.1"/>
    <property type="molecule type" value="Genomic_DNA"/>
</dbReference>
<reference evidence="3 4" key="1">
    <citation type="submission" date="2016-02" db="EMBL/GenBank/DDBJ databases">
        <title>Biosynthesis of antibiotic leucinostatins and their inhibition on Phytophthora in bio-control Purpureocillium lilacinum.</title>
        <authorList>
            <person name="Wang G."/>
            <person name="Liu Z."/>
            <person name="Lin R."/>
            <person name="Li E."/>
            <person name="Mao Z."/>
            <person name="Ling J."/>
            <person name="Yin W."/>
            <person name="Xie B."/>
        </authorList>
    </citation>
    <scope>NUCLEOTIDE SEQUENCE [LARGE SCALE GENOMIC DNA]</scope>
    <source>
        <strain evidence="2">PLBJ-1</strain>
        <strain evidence="3">PLFJ-1</strain>
    </source>
</reference>
<dbReference type="Proteomes" id="UP000078240">
    <property type="component" value="Unassembled WGS sequence"/>
</dbReference>
<organism evidence="3 4">
    <name type="scientific">Purpureocillium lilacinum</name>
    <name type="common">Paecilomyces lilacinus</name>
    <dbReference type="NCBI Taxonomy" id="33203"/>
    <lineage>
        <taxon>Eukaryota</taxon>
        <taxon>Fungi</taxon>
        <taxon>Dikarya</taxon>
        <taxon>Ascomycota</taxon>
        <taxon>Pezizomycotina</taxon>
        <taxon>Sordariomycetes</taxon>
        <taxon>Hypocreomycetidae</taxon>
        <taxon>Hypocreales</taxon>
        <taxon>Ophiocordycipitaceae</taxon>
        <taxon>Purpureocillium</taxon>
    </lineage>
</organism>
<feature type="compositionally biased region" description="Basic and acidic residues" evidence="1">
    <location>
        <begin position="71"/>
        <end position="82"/>
    </location>
</feature>
<evidence type="ECO:0000313" key="3">
    <source>
        <dbReference type="EMBL" id="OAQ93530.1"/>
    </source>
</evidence>
<sequence length="82" mass="9234">MCWPTVHWAKESPSLSLVLYLRDPDSQIDSPSTFTWSSSYLYSLDRTMRRFRLDARATALPGSETPGEASHGTKYDDPGVHS</sequence>
<dbReference type="Proteomes" id="UP000078340">
    <property type="component" value="Unassembled WGS sequence"/>
</dbReference>
<comment type="caution">
    <text evidence="3">The sequence shown here is derived from an EMBL/GenBank/DDBJ whole genome shotgun (WGS) entry which is preliminary data.</text>
</comment>
<evidence type="ECO:0000256" key="1">
    <source>
        <dbReference type="SAM" id="MobiDB-lite"/>
    </source>
</evidence>
<evidence type="ECO:0000313" key="2">
    <source>
        <dbReference type="EMBL" id="OAQ78726.1"/>
    </source>
</evidence>
<accession>A0A179HVW5</accession>
<evidence type="ECO:0000313" key="4">
    <source>
        <dbReference type="Proteomes" id="UP000078340"/>
    </source>
</evidence>